<reference evidence="1" key="1">
    <citation type="journal article" date="2012" name="Nature">
        <title>The tomato genome sequence provides insights into fleshy fruit evolution.</title>
        <authorList>
            <consortium name="Tomato Genome Consortium"/>
        </authorList>
    </citation>
    <scope>NUCLEOTIDE SEQUENCE [LARGE SCALE GENOMIC DNA]</scope>
    <source>
        <strain evidence="1">cv. Heinz 1706</strain>
    </source>
</reference>
<evidence type="ECO:0000313" key="2">
    <source>
        <dbReference type="Proteomes" id="UP000004994"/>
    </source>
</evidence>
<proteinExistence type="predicted"/>
<dbReference type="AlphaFoldDB" id="A0A3Q7EEE5"/>
<name>A0A3Q7EEE5_SOLLC</name>
<dbReference type="EnsemblPlants" id="Solyc01g057473.1.1">
    <property type="protein sequence ID" value="Solyc01g057473.1.1"/>
    <property type="gene ID" value="Solyc01g057473.1"/>
</dbReference>
<protein>
    <submittedName>
        <fullName evidence="1">Uncharacterized protein</fullName>
    </submittedName>
</protein>
<dbReference type="Gramene" id="Solyc01g057473.1.1">
    <property type="protein sequence ID" value="Solyc01g057473.1.1"/>
    <property type="gene ID" value="Solyc01g057473.1"/>
</dbReference>
<keyword evidence="2" id="KW-1185">Reference proteome</keyword>
<accession>A0A3Q7EEE5</accession>
<organism evidence="1">
    <name type="scientific">Solanum lycopersicum</name>
    <name type="common">Tomato</name>
    <name type="synonym">Lycopersicon esculentum</name>
    <dbReference type="NCBI Taxonomy" id="4081"/>
    <lineage>
        <taxon>Eukaryota</taxon>
        <taxon>Viridiplantae</taxon>
        <taxon>Streptophyta</taxon>
        <taxon>Embryophyta</taxon>
        <taxon>Tracheophyta</taxon>
        <taxon>Spermatophyta</taxon>
        <taxon>Magnoliopsida</taxon>
        <taxon>eudicotyledons</taxon>
        <taxon>Gunneridae</taxon>
        <taxon>Pentapetalae</taxon>
        <taxon>asterids</taxon>
        <taxon>lamiids</taxon>
        <taxon>Solanales</taxon>
        <taxon>Solanaceae</taxon>
        <taxon>Solanoideae</taxon>
        <taxon>Solaneae</taxon>
        <taxon>Solanum</taxon>
        <taxon>Solanum subgen. Lycopersicon</taxon>
    </lineage>
</organism>
<sequence>MFFIYRPEKGCYEISSSNKREQVLPSFYVFEKVASCVRYASKFFRFICYAQYPAHVGNNKMSLLRSFLSQTQHPTHVQNNKMSLLKSRYRERLTIEQTSNGKNSYPLYKRRNTGKTVYMRKHHMDNSWVVPYNPILTL</sequence>
<dbReference type="InParanoid" id="A0A3Q7EEE5"/>
<evidence type="ECO:0000313" key="1">
    <source>
        <dbReference type="EnsemblPlants" id="Solyc01g057473.1.1"/>
    </source>
</evidence>
<reference evidence="1" key="2">
    <citation type="submission" date="2019-01" db="UniProtKB">
        <authorList>
            <consortium name="EnsemblPlants"/>
        </authorList>
    </citation>
    <scope>IDENTIFICATION</scope>
    <source>
        <strain evidence="1">cv. Heinz 1706</strain>
    </source>
</reference>
<dbReference type="Proteomes" id="UP000004994">
    <property type="component" value="Chromosome 1"/>
</dbReference>